<evidence type="ECO:0000313" key="3">
    <source>
        <dbReference type="EMBL" id="SEK45273.1"/>
    </source>
</evidence>
<dbReference type="Pfam" id="PF00072">
    <property type="entry name" value="Response_reg"/>
    <property type="match status" value="1"/>
</dbReference>
<protein>
    <submittedName>
        <fullName evidence="3">Response regulator receiver domain-containing protein</fullName>
    </submittedName>
</protein>
<accession>A0A1H7H4D6</accession>
<feature type="modified residue" description="4-aspartylphosphate" evidence="1">
    <location>
        <position position="74"/>
    </location>
</feature>
<evidence type="ECO:0000259" key="2">
    <source>
        <dbReference type="PROSITE" id="PS50110"/>
    </source>
</evidence>
<proteinExistence type="predicted"/>
<dbReference type="EMBL" id="FOBB01000001">
    <property type="protein sequence ID" value="SEK45273.1"/>
    <property type="molecule type" value="Genomic_DNA"/>
</dbReference>
<dbReference type="PANTHER" id="PTHR44520">
    <property type="entry name" value="RESPONSE REGULATOR RCP1-RELATED"/>
    <property type="match status" value="1"/>
</dbReference>
<dbReference type="GO" id="GO:0000160">
    <property type="term" value="P:phosphorelay signal transduction system"/>
    <property type="evidence" value="ECO:0007669"/>
    <property type="project" value="InterPro"/>
</dbReference>
<dbReference type="Gene3D" id="3.40.50.2300">
    <property type="match status" value="1"/>
</dbReference>
<dbReference type="AlphaFoldDB" id="A0A1H7H4D6"/>
<name>A0A1H7H4D6_9BACT</name>
<sequence>MIINGNGHTNKKCILVADDDADDRELIKVAFEENEADTAIYFVENGEELVHYLHRQGKYKDEGVYPFPSLILLDLNMPKKDGREALREIKSHQQLKALPMVILTTSTAAKDIVHCYELGVNSYMIKPANFSDLVQFAAMLHAYWFNTVQLPL</sequence>
<dbReference type="CDD" id="cd17557">
    <property type="entry name" value="REC_Rcp-like"/>
    <property type="match status" value="1"/>
</dbReference>
<keyword evidence="1" id="KW-0597">Phosphoprotein</keyword>
<dbReference type="SMART" id="SM00448">
    <property type="entry name" value="REC"/>
    <property type="match status" value="1"/>
</dbReference>
<dbReference type="Proteomes" id="UP000198984">
    <property type="component" value="Unassembled WGS sequence"/>
</dbReference>
<dbReference type="PROSITE" id="PS50110">
    <property type="entry name" value="RESPONSE_REGULATORY"/>
    <property type="match status" value="1"/>
</dbReference>
<dbReference type="InterPro" id="IPR052893">
    <property type="entry name" value="TCS_response_regulator"/>
</dbReference>
<evidence type="ECO:0000313" key="4">
    <source>
        <dbReference type="Proteomes" id="UP000198984"/>
    </source>
</evidence>
<dbReference type="OrthoDB" id="7631574at2"/>
<keyword evidence="4" id="KW-1185">Reference proteome</keyword>
<dbReference type="SUPFAM" id="SSF52172">
    <property type="entry name" value="CheY-like"/>
    <property type="match status" value="1"/>
</dbReference>
<gene>
    <name evidence="3" type="ORF">SAMN04488505_101227</name>
</gene>
<dbReference type="InterPro" id="IPR001789">
    <property type="entry name" value="Sig_transdc_resp-reg_receiver"/>
</dbReference>
<dbReference type="STRING" id="573321.SAMN04488505_101227"/>
<dbReference type="RefSeq" id="WP_089906313.1">
    <property type="nucleotide sequence ID" value="NZ_FOBB01000001.1"/>
</dbReference>
<dbReference type="InterPro" id="IPR011006">
    <property type="entry name" value="CheY-like_superfamily"/>
</dbReference>
<evidence type="ECO:0000256" key="1">
    <source>
        <dbReference type="PROSITE-ProRule" id="PRU00169"/>
    </source>
</evidence>
<feature type="domain" description="Response regulatory" evidence="2">
    <location>
        <begin position="13"/>
        <end position="141"/>
    </location>
</feature>
<reference evidence="3 4" key="1">
    <citation type="submission" date="2016-10" db="EMBL/GenBank/DDBJ databases">
        <authorList>
            <person name="de Groot N.N."/>
        </authorList>
    </citation>
    <scope>NUCLEOTIDE SEQUENCE [LARGE SCALE GENOMIC DNA]</scope>
    <source>
        <strain evidence="3 4">DSM 21039</strain>
    </source>
</reference>
<organism evidence="3 4">
    <name type="scientific">Chitinophaga rupis</name>
    <dbReference type="NCBI Taxonomy" id="573321"/>
    <lineage>
        <taxon>Bacteria</taxon>
        <taxon>Pseudomonadati</taxon>
        <taxon>Bacteroidota</taxon>
        <taxon>Chitinophagia</taxon>
        <taxon>Chitinophagales</taxon>
        <taxon>Chitinophagaceae</taxon>
        <taxon>Chitinophaga</taxon>
    </lineage>
</organism>